<gene>
    <name evidence="2" type="ORF">ACFSYJ_19045</name>
</gene>
<feature type="domain" description="HTH cro/C1-type" evidence="1">
    <location>
        <begin position="45"/>
        <end position="80"/>
    </location>
</feature>
<dbReference type="EMBL" id="JBHUKU010000009">
    <property type="protein sequence ID" value="MFD2460710.1"/>
    <property type="molecule type" value="Genomic_DNA"/>
</dbReference>
<dbReference type="InterPro" id="IPR010982">
    <property type="entry name" value="Lambda_DNA-bd_dom_sf"/>
</dbReference>
<dbReference type="Gene3D" id="1.10.260.40">
    <property type="entry name" value="lambda repressor-like DNA-binding domains"/>
    <property type="match status" value="1"/>
</dbReference>
<dbReference type="RefSeq" id="WP_345394154.1">
    <property type="nucleotide sequence ID" value="NZ_BAABHG010000006.1"/>
</dbReference>
<proteinExistence type="predicted"/>
<dbReference type="Proteomes" id="UP001597419">
    <property type="component" value="Unassembled WGS sequence"/>
</dbReference>
<accession>A0ABW5GIP5</accession>
<comment type="caution">
    <text evidence="2">The sequence shown here is derived from an EMBL/GenBank/DDBJ whole genome shotgun (WGS) entry which is preliminary data.</text>
</comment>
<name>A0ABW5GIP5_9PSEU</name>
<organism evidence="2 3">
    <name type="scientific">Amycolatopsis samaneae</name>
    <dbReference type="NCBI Taxonomy" id="664691"/>
    <lineage>
        <taxon>Bacteria</taxon>
        <taxon>Bacillati</taxon>
        <taxon>Actinomycetota</taxon>
        <taxon>Actinomycetes</taxon>
        <taxon>Pseudonocardiales</taxon>
        <taxon>Pseudonocardiaceae</taxon>
        <taxon>Amycolatopsis</taxon>
    </lineage>
</organism>
<dbReference type="PROSITE" id="PS50943">
    <property type="entry name" value="HTH_CROC1"/>
    <property type="match status" value="1"/>
</dbReference>
<keyword evidence="3" id="KW-1185">Reference proteome</keyword>
<protein>
    <recommendedName>
        <fullName evidence="1">HTH cro/C1-type domain-containing protein</fullName>
    </recommendedName>
</protein>
<dbReference type="InterPro" id="IPR001387">
    <property type="entry name" value="Cro/C1-type_HTH"/>
</dbReference>
<evidence type="ECO:0000313" key="3">
    <source>
        <dbReference type="Proteomes" id="UP001597419"/>
    </source>
</evidence>
<evidence type="ECO:0000259" key="1">
    <source>
        <dbReference type="PROSITE" id="PS50943"/>
    </source>
</evidence>
<sequence length="138" mass="15266">MSTPESGPIAAKINALIEEKWRYLPKPPGNAAIARAIREKTGLSISTGYLWMLRTGERKNPTGPRLQALAAFFGKPPGYFLDHDITSEDLDLATALRSRGVRTIALRSDGLSERSQRAILDMIEHAREIERLDHDGDG</sequence>
<reference evidence="3" key="1">
    <citation type="journal article" date="2019" name="Int. J. Syst. Evol. Microbiol.">
        <title>The Global Catalogue of Microorganisms (GCM) 10K type strain sequencing project: providing services to taxonomists for standard genome sequencing and annotation.</title>
        <authorList>
            <consortium name="The Broad Institute Genomics Platform"/>
            <consortium name="The Broad Institute Genome Sequencing Center for Infectious Disease"/>
            <person name="Wu L."/>
            <person name="Ma J."/>
        </authorList>
    </citation>
    <scope>NUCLEOTIDE SEQUENCE [LARGE SCALE GENOMIC DNA]</scope>
    <source>
        <strain evidence="3">CGMCC 4.7643</strain>
    </source>
</reference>
<evidence type="ECO:0000313" key="2">
    <source>
        <dbReference type="EMBL" id="MFD2460710.1"/>
    </source>
</evidence>